<reference evidence="10 11" key="1">
    <citation type="submission" date="2013-08" db="EMBL/GenBank/DDBJ databases">
        <authorList>
            <person name="Weinstock G."/>
            <person name="Sodergren E."/>
            <person name="Wylie T."/>
            <person name="Fulton L."/>
            <person name="Fulton R."/>
            <person name="Fronick C."/>
            <person name="O'Laughlin M."/>
            <person name="Godfrey J."/>
            <person name="Miner T."/>
            <person name="Herter B."/>
            <person name="Appelbaum E."/>
            <person name="Cordes M."/>
            <person name="Lek S."/>
            <person name="Wollam A."/>
            <person name="Pepin K.H."/>
            <person name="Palsikar V.B."/>
            <person name="Mitreva M."/>
            <person name="Wilson R.K."/>
        </authorList>
    </citation>
    <scope>NUCLEOTIDE SEQUENCE [LARGE SCALE GENOMIC DNA]</scope>
    <source>
        <strain evidence="10 11">ATCC 15930</strain>
    </source>
</reference>
<comment type="similarity">
    <text evidence="2 7">Belongs to the NAPRTase family.</text>
</comment>
<dbReference type="InterPro" id="IPR007229">
    <property type="entry name" value="Nic_PRibTrfase-Fam"/>
</dbReference>
<dbReference type="InterPro" id="IPR040727">
    <property type="entry name" value="NAPRTase_N"/>
</dbReference>
<evidence type="ECO:0000313" key="10">
    <source>
        <dbReference type="EMBL" id="KDR51443.1"/>
    </source>
</evidence>
<keyword evidence="4" id="KW-0597">Phosphoprotein</keyword>
<sequence>MQPIINHFTDNDAYTFSCQYYVLQTYPRAEVEYTFFDRNHTSYPEGFADKVKEQINLMKNVRITEEEIAFMQQRMYYLPQWYFTFLRGYKFNPDEVHIQQAPDGQLAISIRGKWYSTIMWEMPVLSIISELMHQHRGDLERYDAALECERATDKAKQILRGGLVLGDMGTRRRLSFHHHDNVIRALKATAEAGGENVDGVFVPWKGRIVGTSNVYLAMKYELVPMGTMSHQIIEFEENVSGIFECNFNVMRKFSNVYDGDNGIYLYDCFGDKVFFNNLSKRMALMFVGLRVDSGVEEEQTEKIIEKYKQLGINPATKQVIYSNGLNIERALEIHRFVDGRVQDSYGMGTFLTCDVVGCQPMNIVVKLTKCRITEKREWHDCVKLSCDKGKTLGNPEKCAYLLKQIG</sequence>
<comment type="catalytic activity">
    <reaction evidence="7">
        <text>5-phospho-alpha-D-ribose 1-diphosphate + nicotinate + ATP + H2O = nicotinate beta-D-ribonucleotide + ADP + phosphate + diphosphate</text>
        <dbReference type="Rhea" id="RHEA:36163"/>
        <dbReference type="ChEBI" id="CHEBI:15377"/>
        <dbReference type="ChEBI" id="CHEBI:30616"/>
        <dbReference type="ChEBI" id="CHEBI:32544"/>
        <dbReference type="ChEBI" id="CHEBI:33019"/>
        <dbReference type="ChEBI" id="CHEBI:43474"/>
        <dbReference type="ChEBI" id="CHEBI:57502"/>
        <dbReference type="ChEBI" id="CHEBI:58017"/>
        <dbReference type="ChEBI" id="CHEBI:456216"/>
        <dbReference type="EC" id="6.3.4.21"/>
    </reaction>
</comment>
<evidence type="ECO:0000256" key="4">
    <source>
        <dbReference type="ARBA" id="ARBA00022553"/>
    </source>
</evidence>
<dbReference type="PANTHER" id="PTHR11098">
    <property type="entry name" value="NICOTINATE PHOSPHORIBOSYLTRANSFERASE"/>
    <property type="match status" value="1"/>
</dbReference>
<keyword evidence="10" id="KW-0808">Transferase</keyword>
<feature type="domain" description="Nicotinate/nicotinamide phosphoribosyltransferase" evidence="8">
    <location>
        <begin position="165"/>
        <end position="372"/>
    </location>
</feature>
<dbReference type="PATRIC" id="fig|1122985.7.peg.2551"/>
<dbReference type="eggNOG" id="COG1488">
    <property type="taxonomic scope" value="Bacteria"/>
</dbReference>
<dbReference type="EMBL" id="JNGW01000106">
    <property type="protein sequence ID" value="KDR51443.1"/>
    <property type="molecule type" value="Genomic_DNA"/>
</dbReference>
<keyword evidence="11" id="KW-1185">Reference proteome</keyword>
<dbReference type="Pfam" id="PF04095">
    <property type="entry name" value="NAPRTase"/>
    <property type="match status" value="1"/>
</dbReference>
<comment type="function">
    <text evidence="7">Catalyzes the synthesis of beta-nicotinate D-ribonucleotide from nicotinate and 5-phospho-D-ribose 1-phosphate at the expense of ATP.</text>
</comment>
<keyword evidence="5 7" id="KW-0436">Ligase</keyword>
<accession>A0A069QEY4</accession>
<evidence type="ECO:0000256" key="6">
    <source>
        <dbReference type="ARBA" id="ARBA00022642"/>
    </source>
</evidence>
<protein>
    <recommendedName>
        <fullName evidence="3 7">Nicotinate phosphoribosyltransferase</fullName>
        <ecNumber evidence="3 7">6.3.4.21</ecNumber>
    </recommendedName>
</protein>
<comment type="PTM">
    <text evidence="7">Transiently phosphorylated on a His residue during the reaction cycle. Phosphorylation strongly increases the affinity for substrates and increases the rate of nicotinate D-ribonucleotide production. Dephosphorylation regenerates the low-affinity form of the enzyme, leading to product release.</text>
</comment>
<name>A0A069QEY4_HOYLO</name>
<feature type="domain" description="Nicotinate phosphoribosyltransferase N-terminal" evidence="9">
    <location>
        <begin position="10"/>
        <end position="129"/>
    </location>
</feature>
<dbReference type="GO" id="GO:0004516">
    <property type="term" value="F:nicotinate phosphoribosyltransferase activity"/>
    <property type="evidence" value="ECO:0007669"/>
    <property type="project" value="UniProtKB-UniRule"/>
</dbReference>
<evidence type="ECO:0000256" key="5">
    <source>
        <dbReference type="ARBA" id="ARBA00022598"/>
    </source>
</evidence>
<dbReference type="SUPFAM" id="SSF54675">
    <property type="entry name" value="Nicotinate/Quinolinate PRTase N-terminal domain-like"/>
    <property type="match status" value="1"/>
</dbReference>
<dbReference type="UniPathway" id="UPA00253">
    <property type="reaction ID" value="UER00457"/>
</dbReference>
<comment type="caution">
    <text evidence="10">The sequence shown here is derived from an EMBL/GenBank/DDBJ whole genome shotgun (WGS) entry which is preliminary data.</text>
</comment>
<proteinExistence type="inferred from homology"/>
<dbReference type="Pfam" id="PF17767">
    <property type="entry name" value="NAPRTase_N"/>
    <property type="match status" value="1"/>
</dbReference>
<evidence type="ECO:0000256" key="3">
    <source>
        <dbReference type="ARBA" id="ARBA00013236"/>
    </source>
</evidence>
<evidence type="ECO:0000259" key="9">
    <source>
        <dbReference type="Pfam" id="PF17767"/>
    </source>
</evidence>
<dbReference type="GO" id="GO:0016757">
    <property type="term" value="F:glycosyltransferase activity"/>
    <property type="evidence" value="ECO:0007669"/>
    <property type="project" value="UniProtKB-KW"/>
</dbReference>
<dbReference type="GO" id="GO:0005829">
    <property type="term" value="C:cytosol"/>
    <property type="evidence" value="ECO:0007669"/>
    <property type="project" value="TreeGrafter"/>
</dbReference>
<evidence type="ECO:0000256" key="1">
    <source>
        <dbReference type="ARBA" id="ARBA00004952"/>
    </source>
</evidence>
<dbReference type="EC" id="6.3.4.21" evidence="3 7"/>
<keyword evidence="10" id="KW-0328">Glycosyltransferase</keyword>
<dbReference type="GO" id="GO:0034355">
    <property type="term" value="P:NAD+ biosynthetic process via the salvage pathway"/>
    <property type="evidence" value="ECO:0007669"/>
    <property type="project" value="TreeGrafter"/>
</dbReference>
<dbReference type="RefSeq" id="WP_018966628.1">
    <property type="nucleotide sequence ID" value="NZ_KB899211.1"/>
</dbReference>
<dbReference type="PIRSF" id="PIRSF000484">
    <property type="entry name" value="NAPRT"/>
    <property type="match status" value="1"/>
</dbReference>
<dbReference type="NCBIfam" id="TIGR01514">
    <property type="entry name" value="NAPRTase"/>
    <property type="match status" value="1"/>
</dbReference>
<dbReference type="PANTHER" id="PTHR11098:SF1">
    <property type="entry name" value="NICOTINATE PHOSPHORIBOSYLTRANSFERASE"/>
    <property type="match status" value="1"/>
</dbReference>
<dbReference type="InterPro" id="IPR036068">
    <property type="entry name" value="Nicotinate_pribotase-like_C"/>
</dbReference>
<dbReference type="Gene3D" id="3.20.140.10">
    <property type="entry name" value="nicotinate phosphoribosyltransferase"/>
    <property type="match status" value="1"/>
</dbReference>
<dbReference type="SUPFAM" id="SSF51690">
    <property type="entry name" value="Nicotinate/Quinolinate PRTase C-terminal domain-like"/>
    <property type="match status" value="1"/>
</dbReference>
<dbReference type="InterPro" id="IPR041525">
    <property type="entry name" value="N/Namide_PRibTrfase"/>
</dbReference>
<dbReference type="AlphaFoldDB" id="A0A069QEY4"/>
<dbReference type="Proteomes" id="UP000027442">
    <property type="component" value="Unassembled WGS sequence"/>
</dbReference>
<evidence type="ECO:0000259" key="8">
    <source>
        <dbReference type="Pfam" id="PF04095"/>
    </source>
</evidence>
<evidence type="ECO:0000256" key="2">
    <source>
        <dbReference type="ARBA" id="ARBA00010897"/>
    </source>
</evidence>
<evidence type="ECO:0000256" key="7">
    <source>
        <dbReference type="RuleBase" id="RU003838"/>
    </source>
</evidence>
<keyword evidence="6 7" id="KW-0662">Pyridine nucleotide biosynthesis</keyword>
<evidence type="ECO:0000313" key="11">
    <source>
        <dbReference type="Proteomes" id="UP000027442"/>
    </source>
</evidence>
<organism evidence="10 11">
    <name type="scientific">Hoylesella loescheii DSM 19665 = JCM 12249 = ATCC 15930</name>
    <dbReference type="NCBI Taxonomy" id="1122985"/>
    <lineage>
        <taxon>Bacteria</taxon>
        <taxon>Pseudomonadati</taxon>
        <taxon>Bacteroidota</taxon>
        <taxon>Bacteroidia</taxon>
        <taxon>Bacteroidales</taxon>
        <taxon>Prevotellaceae</taxon>
        <taxon>Hoylesella</taxon>
    </lineage>
</organism>
<comment type="pathway">
    <text evidence="1 7">Cofactor biosynthesis; NAD(+) biosynthesis; nicotinate D-ribonucleotide from nicotinate: step 1/1.</text>
</comment>
<dbReference type="InterPro" id="IPR006406">
    <property type="entry name" value="Nic_PRibTrfase"/>
</dbReference>
<gene>
    <name evidence="10" type="ORF">HMPREF1991_02464</name>
</gene>
<dbReference type="HOGENOM" id="CLU_030991_1_0_10"/>